<dbReference type="Proteomes" id="UP001319846">
    <property type="component" value="Unassembled WGS sequence"/>
</dbReference>
<comment type="caution">
    <text evidence="1">The sequence shown here is derived from an EMBL/GenBank/DDBJ whole genome shotgun (WGS) entry which is preliminary data.</text>
</comment>
<keyword evidence="1" id="KW-0645">Protease</keyword>
<dbReference type="EMBL" id="JABYQT010000017">
    <property type="protein sequence ID" value="MBZ5489150.1"/>
    <property type="molecule type" value="Genomic_DNA"/>
</dbReference>
<protein>
    <submittedName>
        <fullName evidence="1">Clp protease ClpP</fullName>
    </submittedName>
</protein>
<proteinExistence type="predicted"/>
<keyword evidence="1" id="KW-0378">Hydrolase</keyword>
<organism evidence="1 2">
    <name type="scientific">Vreelandella aquamarina</name>
    <dbReference type="NCBI Taxonomy" id="77097"/>
    <lineage>
        <taxon>Bacteria</taxon>
        <taxon>Pseudomonadati</taxon>
        <taxon>Pseudomonadota</taxon>
        <taxon>Gammaproteobacteria</taxon>
        <taxon>Oceanospirillales</taxon>
        <taxon>Halomonadaceae</taxon>
        <taxon>Vreelandella</taxon>
    </lineage>
</organism>
<gene>
    <name evidence="1" type="ORF">HW452_16645</name>
</gene>
<sequence>MTLKNLPAAPEARPHAGMYCDISPRALDRWNPGLYAVDEDAENTITIYDPIGYDYFGDGVTAKRIAAALRSIGSGDVFVNINSPGGDVFEGLAIYNILREHKGKVTVRVMGLAASAASFIAMAGDEIQIGRAAFFMIHNAWVMAAGNRNDLREIADWLEPFDQTIADIYQARTDIDIERIKREMDEETWIGGGEAVDVGWADAMLPSDTVQESANAQTSAKLAARKMDVAMAKAGVPRSERRALMQSFKSDMPGAVDPGTPSATDQEADTATAYAAFKQAVASFQVNTGDNHV</sequence>
<evidence type="ECO:0000313" key="2">
    <source>
        <dbReference type="Proteomes" id="UP001319846"/>
    </source>
</evidence>
<name>A0ACC5VZ61_9GAMM</name>
<accession>A0ACC5VZ61</accession>
<reference evidence="1" key="1">
    <citation type="submission" date="2020-06" db="EMBL/GenBank/DDBJ databases">
        <title>Whole Genome Sequence of Halomonas aquamarina MB598.</title>
        <authorList>
            <person name="Pervaiz M."/>
            <person name="Fariq A."/>
            <person name="Yasmin A."/>
            <person name="Welch M."/>
        </authorList>
    </citation>
    <scope>NUCLEOTIDE SEQUENCE</scope>
    <source>
        <strain evidence="1">MB598</strain>
    </source>
</reference>
<evidence type="ECO:0000313" key="1">
    <source>
        <dbReference type="EMBL" id="MBZ5489150.1"/>
    </source>
</evidence>
<keyword evidence="2" id="KW-1185">Reference proteome</keyword>